<sequence>MDFVTINVGQNKLEVSKQVFEQDQHRLTNFPSLRFGIVHLNGEQIIYEVTVLFRIYRNSVAHGIDHLVIPTRDYIFAPSFAAITQAVNFIHSSWLLLLGAVNQSKFLTYLQMKILQANDGALTNFEVLDFLRKRGASQDPTRVICSVAQSEFKVYDYLVQSPACNQTRECIYEFLKRCEEYNLAKAEKLNIINLRPSSAVEIDPIIEECDKRMEGETVEKLVEMVVQVLPPPPNSLEPEEVKNEE</sequence>
<comment type="similarity">
    <text evidence="2">Belongs to the eukaryotic RPC9 RNA polymerase subunit family.</text>
</comment>
<gene>
    <name evidence="8" type="ORF">NE237_008320</name>
</gene>
<dbReference type="PANTHER" id="PTHR15561">
    <property type="entry name" value="CALCITONIN GENE-RELATED PEPTIDE-RECEPTOR COMPONENT PROTEIN"/>
    <property type="match status" value="1"/>
</dbReference>
<evidence type="ECO:0000256" key="2">
    <source>
        <dbReference type="ARBA" id="ARBA00006898"/>
    </source>
</evidence>
<dbReference type="GO" id="GO:0005666">
    <property type="term" value="C:RNA polymerase III complex"/>
    <property type="evidence" value="ECO:0007669"/>
    <property type="project" value="InterPro"/>
</dbReference>
<evidence type="ECO:0000259" key="7">
    <source>
        <dbReference type="SMART" id="SM00657"/>
    </source>
</evidence>
<reference evidence="8" key="1">
    <citation type="journal article" date="2023" name="Plant J.">
        <title>The genome of the king protea, Protea cynaroides.</title>
        <authorList>
            <person name="Chang J."/>
            <person name="Duong T.A."/>
            <person name="Schoeman C."/>
            <person name="Ma X."/>
            <person name="Roodt D."/>
            <person name="Barker N."/>
            <person name="Li Z."/>
            <person name="Van de Peer Y."/>
            <person name="Mizrachi E."/>
        </authorList>
    </citation>
    <scope>NUCLEOTIDE SEQUENCE</scope>
    <source>
        <tissue evidence="8">Young leaves</tissue>
    </source>
</reference>
<dbReference type="FunFam" id="1.20.1250.40:FF:000008">
    <property type="entry name" value="RNA polymerase II, Rpb4, core protein"/>
    <property type="match status" value="1"/>
</dbReference>
<evidence type="ECO:0000256" key="6">
    <source>
        <dbReference type="ARBA" id="ARBA00023242"/>
    </source>
</evidence>
<dbReference type="InterPro" id="IPR010997">
    <property type="entry name" value="HRDC-like_sf"/>
</dbReference>
<dbReference type="EMBL" id="JAMYWD010000002">
    <property type="protein sequence ID" value="KAJ4977540.1"/>
    <property type="molecule type" value="Genomic_DNA"/>
</dbReference>
<keyword evidence="5" id="KW-0804">Transcription</keyword>
<evidence type="ECO:0000313" key="8">
    <source>
        <dbReference type="EMBL" id="KAJ4977540.1"/>
    </source>
</evidence>
<evidence type="ECO:0000256" key="3">
    <source>
        <dbReference type="ARBA" id="ARBA00016672"/>
    </source>
</evidence>
<name>A0A9Q0KVK0_9MAGN</name>
<dbReference type="Proteomes" id="UP001141806">
    <property type="component" value="Unassembled WGS sequence"/>
</dbReference>
<dbReference type="InterPro" id="IPR038324">
    <property type="entry name" value="Rpb4/RPC9_sf"/>
</dbReference>
<dbReference type="Gene3D" id="1.20.1250.40">
    <property type="match status" value="1"/>
</dbReference>
<comment type="caution">
    <text evidence="8">The sequence shown here is derived from an EMBL/GenBank/DDBJ whole genome shotgun (WGS) entry which is preliminary data.</text>
</comment>
<proteinExistence type="inferred from homology"/>
<protein>
    <recommendedName>
        <fullName evidence="3">DNA-directed RNA polymerase III subunit RPC9</fullName>
    </recommendedName>
</protein>
<accession>A0A9Q0KVK0</accession>
<dbReference type="GO" id="GO:0006384">
    <property type="term" value="P:transcription initiation at RNA polymerase III promoter"/>
    <property type="evidence" value="ECO:0007669"/>
    <property type="project" value="InterPro"/>
</dbReference>
<dbReference type="AlphaFoldDB" id="A0A9Q0KVK0"/>
<dbReference type="OrthoDB" id="1746530at2759"/>
<evidence type="ECO:0000256" key="4">
    <source>
        <dbReference type="ARBA" id="ARBA00022478"/>
    </source>
</evidence>
<comment type="subcellular location">
    <subcellularLocation>
        <location evidence="1">Nucleus</location>
    </subcellularLocation>
</comment>
<organism evidence="8 9">
    <name type="scientific">Protea cynaroides</name>
    <dbReference type="NCBI Taxonomy" id="273540"/>
    <lineage>
        <taxon>Eukaryota</taxon>
        <taxon>Viridiplantae</taxon>
        <taxon>Streptophyta</taxon>
        <taxon>Embryophyta</taxon>
        <taxon>Tracheophyta</taxon>
        <taxon>Spermatophyta</taxon>
        <taxon>Magnoliopsida</taxon>
        <taxon>Proteales</taxon>
        <taxon>Proteaceae</taxon>
        <taxon>Protea</taxon>
    </lineage>
</organism>
<dbReference type="SUPFAM" id="SSF47819">
    <property type="entry name" value="HRDC-like"/>
    <property type="match status" value="1"/>
</dbReference>
<keyword evidence="9" id="KW-1185">Reference proteome</keyword>
<dbReference type="PANTHER" id="PTHR15561:SF0">
    <property type="entry name" value="DNA-DIRECTED RNA POLYMERASE III SUBUNIT RPC9"/>
    <property type="match status" value="1"/>
</dbReference>
<dbReference type="SMART" id="SM00657">
    <property type="entry name" value="RPOL4c"/>
    <property type="match status" value="1"/>
</dbReference>
<evidence type="ECO:0000256" key="5">
    <source>
        <dbReference type="ARBA" id="ARBA00023163"/>
    </source>
</evidence>
<dbReference type="InterPro" id="IPR005574">
    <property type="entry name" value="Rpb4/RPC9"/>
</dbReference>
<feature type="domain" description="RNA polymerase Rpb4/RPC9 core" evidence="7">
    <location>
        <begin position="112"/>
        <end position="232"/>
    </location>
</feature>
<dbReference type="InterPro" id="IPR038846">
    <property type="entry name" value="RPC9"/>
</dbReference>
<evidence type="ECO:0000256" key="1">
    <source>
        <dbReference type="ARBA" id="ARBA00004123"/>
    </source>
</evidence>
<dbReference type="Pfam" id="PF03874">
    <property type="entry name" value="RNA_pol_Rpb4"/>
    <property type="match status" value="1"/>
</dbReference>
<dbReference type="GO" id="GO:0000166">
    <property type="term" value="F:nucleotide binding"/>
    <property type="evidence" value="ECO:0007669"/>
    <property type="project" value="InterPro"/>
</dbReference>
<keyword evidence="6" id="KW-0539">Nucleus</keyword>
<evidence type="ECO:0000313" key="9">
    <source>
        <dbReference type="Proteomes" id="UP001141806"/>
    </source>
</evidence>
<keyword evidence="4" id="KW-0240">DNA-directed RNA polymerase</keyword>
<dbReference type="InterPro" id="IPR006590">
    <property type="entry name" value="RNA_pol_Rpb4/RPC9_core"/>
</dbReference>